<evidence type="ECO:0000313" key="15">
    <source>
        <dbReference type="EMBL" id="BBO90352.1"/>
    </source>
</evidence>
<evidence type="ECO:0000256" key="3">
    <source>
        <dbReference type="ARBA" id="ARBA00007739"/>
    </source>
</evidence>
<evidence type="ECO:0000256" key="1">
    <source>
        <dbReference type="ARBA" id="ARBA00004752"/>
    </source>
</evidence>
<dbReference type="GO" id="GO:0008955">
    <property type="term" value="F:peptidoglycan glycosyltransferase activity"/>
    <property type="evidence" value="ECO:0007669"/>
    <property type="project" value="UniProtKB-EC"/>
</dbReference>
<reference evidence="15 16" key="1">
    <citation type="submission" date="2019-11" db="EMBL/GenBank/DDBJ databases">
        <title>Comparative genomics of hydrocarbon-degrading Desulfosarcina strains.</title>
        <authorList>
            <person name="Watanabe M."/>
            <person name="Kojima H."/>
            <person name="Fukui M."/>
        </authorList>
    </citation>
    <scope>NUCLEOTIDE SEQUENCE [LARGE SCALE GENOMIC DNA]</scope>
    <source>
        <strain evidence="16">oXyS1</strain>
    </source>
</reference>
<evidence type="ECO:0000256" key="10">
    <source>
        <dbReference type="ARBA" id="ARBA00044770"/>
    </source>
</evidence>
<evidence type="ECO:0000256" key="6">
    <source>
        <dbReference type="ARBA" id="ARBA00022676"/>
    </source>
</evidence>
<dbReference type="UniPathway" id="UPA00219"/>
<comment type="similarity">
    <text evidence="2">In the C-terminal section; belongs to the transpeptidase family.</text>
</comment>
<dbReference type="GO" id="GO:0009252">
    <property type="term" value="P:peptidoglycan biosynthetic process"/>
    <property type="evidence" value="ECO:0007669"/>
    <property type="project" value="UniProtKB-UniPathway"/>
</dbReference>
<dbReference type="AlphaFoldDB" id="A0A5K8ACG7"/>
<dbReference type="Proteomes" id="UP000422108">
    <property type="component" value="Chromosome"/>
</dbReference>
<comment type="catalytic activity">
    <reaction evidence="11">
        <text>[GlcNAc-(1-&gt;4)-Mur2Ac(oyl-L-Ala-gamma-D-Glu-L-Lys-D-Ala-D-Ala)](n)-di-trans,octa-cis-undecaprenyl diphosphate + beta-D-GlcNAc-(1-&gt;4)-Mur2Ac(oyl-L-Ala-gamma-D-Glu-L-Lys-D-Ala-D-Ala)-di-trans,octa-cis-undecaprenyl diphosphate = [GlcNAc-(1-&gt;4)-Mur2Ac(oyl-L-Ala-gamma-D-Glu-L-Lys-D-Ala-D-Ala)](n+1)-di-trans,octa-cis-undecaprenyl diphosphate + di-trans,octa-cis-undecaprenyl diphosphate + H(+)</text>
        <dbReference type="Rhea" id="RHEA:23708"/>
        <dbReference type="Rhea" id="RHEA-COMP:9602"/>
        <dbReference type="Rhea" id="RHEA-COMP:9603"/>
        <dbReference type="ChEBI" id="CHEBI:15378"/>
        <dbReference type="ChEBI" id="CHEBI:58405"/>
        <dbReference type="ChEBI" id="CHEBI:60033"/>
        <dbReference type="ChEBI" id="CHEBI:78435"/>
        <dbReference type="EC" id="2.4.99.28"/>
    </reaction>
</comment>
<protein>
    <recommendedName>
        <fullName evidence="10">peptidoglycan glycosyltransferase</fullName>
        <ecNumber evidence="10">2.4.99.28</ecNumber>
    </recommendedName>
</protein>
<dbReference type="EMBL" id="AP021879">
    <property type="protein sequence ID" value="BBO90352.1"/>
    <property type="molecule type" value="Genomic_DNA"/>
</dbReference>
<dbReference type="SUPFAM" id="SSF56601">
    <property type="entry name" value="beta-lactamase/transpeptidase-like"/>
    <property type="match status" value="1"/>
</dbReference>
<feature type="domain" description="Penicillin-binding protein transpeptidase" evidence="12">
    <location>
        <begin position="302"/>
        <end position="529"/>
    </location>
</feature>
<dbReference type="InterPro" id="IPR011815">
    <property type="entry name" value="PBP_1c"/>
</dbReference>
<evidence type="ECO:0000256" key="11">
    <source>
        <dbReference type="ARBA" id="ARBA00049902"/>
    </source>
</evidence>
<comment type="similarity">
    <text evidence="3">In the N-terminal section; belongs to the glycosyltransferase 51 family.</text>
</comment>
<dbReference type="Gene3D" id="1.10.3810.10">
    <property type="entry name" value="Biosynthetic peptidoglycan transglycosylase-like"/>
    <property type="match status" value="1"/>
</dbReference>
<dbReference type="InterPro" id="IPR001460">
    <property type="entry name" value="PCN-bd_Tpept"/>
</dbReference>
<keyword evidence="5" id="KW-0645">Protease</keyword>
<dbReference type="EC" id="2.4.99.28" evidence="10"/>
<feature type="domain" description="Penicillin-binding C-terminal" evidence="14">
    <location>
        <begin position="683"/>
        <end position="767"/>
    </location>
</feature>
<dbReference type="Pfam" id="PF00905">
    <property type="entry name" value="Transpeptidase"/>
    <property type="match status" value="1"/>
</dbReference>
<dbReference type="InterPro" id="IPR012338">
    <property type="entry name" value="Beta-lactam/transpept-like"/>
</dbReference>
<keyword evidence="6" id="KW-0328">Glycosyltransferase</keyword>
<keyword evidence="7" id="KW-0808">Transferase</keyword>
<organism evidence="15 16">
    <name type="scientific">Desulfosarcina ovata subsp. ovata</name>
    <dbReference type="NCBI Taxonomy" id="2752305"/>
    <lineage>
        <taxon>Bacteria</taxon>
        <taxon>Pseudomonadati</taxon>
        <taxon>Thermodesulfobacteriota</taxon>
        <taxon>Desulfobacteria</taxon>
        <taxon>Desulfobacterales</taxon>
        <taxon>Desulfosarcinaceae</taxon>
        <taxon>Desulfosarcina</taxon>
    </lineage>
</organism>
<comment type="pathway">
    <text evidence="1">Cell wall biogenesis; peptidoglycan biosynthesis.</text>
</comment>
<dbReference type="GO" id="GO:0004180">
    <property type="term" value="F:carboxypeptidase activity"/>
    <property type="evidence" value="ECO:0007669"/>
    <property type="project" value="UniProtKB-KW"/>
</dbReference>
<evidence type="ECO:0000256" key="5">
    <source>
        <dbReference type="ARBA" id="ARBA00022670"/>
    </source>
</evidence>
<dbReference type="GO" id="GO:0030288">
    <property type="term" value="C:outer membrane-bounded periplasmic space"/>
    <property type="evidence" value="ECO:0007669"/>
    <property type="project" value="TreeGrafter"/>
</dbReference>
<accession>A0A5K8ACG7</accession>
<dbReference type="InterPro" id="IPR050396">
    <property type="entry name" value="Glycosyltr_51/Transpeptidase"/>
</dbReference>
<dbReference type="NCBIfam" id="TIGR02073">
    <property type="entry name" value="PBP_1c"/>
    <property type="match status" value="1"/>
</dbReference>
<dbReference type="InterPro" id="IPR036950">
    <property type="entry name" value="PBP_transglycosylase"/>
</dbReference>
<dbReference type="Pfam" id="PF06832">
    <property type="entry name" value="BiPBP_C"/>
    <property type="match status" value="1"/>
</dbReference>
<keyword evidence="9" id="KW-0511">Multifunctional enzyme</keyword>
<dbReference type="PANTHER" id="PTHR32282">
    <property type="entry name" value="BINDING PROTEIN TRANSPEPTIDASE, PUTATIVE-RELATED"/>
    <property type="match status" value="1"/>
</dbReference>
<dbReference type="InterPro" id="IPR023346">
    <property type="entry name" value="Lysozyme-like_dom_sf"/>
</dbReference>
<sequence>MKRGIAVAAALLALAAAAWLLCSRPALEEYYPHSRAYVDTHGRLLRLTLAADQRYRLFCPLEQIAPNLIDATLLYEDKDFYHHPGVDILALARAFWTTYITRSRRVGASTIAMQVARLRWRIRTNTIAGKLRQILRALQLTRHYPKARILEAYLNLAPYGGNIEGIQAASLVYFNKSADRLTVPEALSLAVVPQNPVQRNPARPKGFDHLQAARKHLFARWIETHPRDRQLTAFFDRPLAVRPPAGLPFAAPHLIDYLEATPPGSTNGRVPTTLDLNRQLTMQAVIRNHVARRAAEGITNAAALALDTRSMTLTALAGSADFFNPRIQGQVNGATARRSPGSALKPFVYALAMDQGLIHPMSLMKDSPRRYGGFTPENFDQRFLGPVSAHDALILSRNLPAANLQARLGEPGFYGLLQRAGIGELRPAAHYGLALCLGGVEVTMLELAGLYAALANGGRLQPIRMVKGEMAAPSGIRILSPEASFLTLDILKDNPPPSSHRQPLATIQGNEVAWKTGTSHGFRDAWAIGVSRDMVIAVWVGNFNGKGNRAFVGRSAAGPLLFDLLAALVPERGWRVADTMNFSQLNLKQIEVCATTGELPGHHCLHTKKSWFIPGISPIRVCTVHRAVPIDRATGLRACRYEPGHTPLAVFDFWPSDLLAVFRMAGVSLKTPPPFGKACDLDRRAGAGQPPVVTSPQAELVYALQSDRATHRQIPFTAVADGDVRRLYWFVDNSYVGNSASQQPLMWTARSGKFDVRVVDDHGRAGHTTVSVQMVR</sequence>
<dbReference type="GO" id="GO:0006508">
    <property type="term" value="P:proteolysis"/>
    <property type="evidence" value="ECO:0007669"/>
    <property type="project" value="UniProtKB-KW"/>
</dbReference>
<keyword evidence="4" id="KW-0121">Carboxypeptidase</keyword>
<dbReference type="PANTHER" id="PTHR32282:SF15">
    <property type="entry name" value="PENICILLIN-BINDING PROTEIN 1C"/>
    <property type="match status" value="1"/>
</dbReference>
<evidence type="ECO:0000256" key="7">
    <source>
        <dbReference type="ARBA" id="ARBA00022679"/>
    </source>
</evidence>
<evidence type="ECO:0000259" key="12">
    <source>
        <dbReference type="Pfam" id="PF00905"/>
    </source>
</evidence>
<dbReference type="GO" id="GO:0008658">
    <property type="term" value="F:penicillin binding"/>
    <property type="evidence" value="ECO:0007669"/>
    <property type="project" value="InterPro"/>
</dbReference>
<proteinExistence type="inferred from homology"/>
<dbReference type="Gene3D" id="3.40.710.10">
    <property type="entry name" value="DD-peptidase/beta-lactamase superfamily"/>
    <property type="match status" value="1"/>
</dbReference>
<evidence type="ECO:0000313" key="16">
    <source>
        <dbReference type="Proteomes" id="UP000422108"/>
    </source>
</evidence>
<dbReference type="SUPFAM" id="SSF53955">
    <property type="entry name" value="Lysozyme-like"/>
    <property type="match status" value="1"/>
</dbReference>
<dbReference type="InterPro" id="IPR001264">
    <property type="entry name" value="Glyco_trans_51"/>
</dbReference>
<feature type="domain" description="Glycosyl transferase family 51" evidence="13">
    <location>
        <begin position="52"/>
        <end position="204"/>
    </location>
</feature>
<evidence type="ECO:0000259" key="14">
    <source>
        <dbReference type="Pfam" id="PF06832"/>
    </source>
</evidence>
<evidence type="ECO:0000259" key="13">
    <source>
        <dbReference type="Pfam" id="PF00912"/>
    </source>
</evidence>
<dbReference type="InterPro" id="IPR009647">
    <property type="entry name" value="PBP_C"/>
</dbReference>
<evidence type="ECO:0000256" key="4">
    <source>
        <dbReference type="ARBA" id="ARBA00022645"/>
    </source>
</evidence>
<evidence type="ECO:0000256" key="9">
    <source>
        <dbReference type="ARBA" id="ARBA00023268"/>
    </source>
</evidence>
<keyword evidence="16" id="KW-1185">Reference proteome</keyword>
<evidence type="ECO:0000256" key="2">
    <source>
        <dbReference type="ARBA" id="ARBA00007090"/>
    </source>
</evidence>
<keyword evidence="8" id="KW-0378">Hydrolase</keyword>
<evidence type="ECO:0000256" key="8">
    <source>
        <dbReference type="ARBA" id="ARBA00022801"/>
    </source>
</evidence>
<dbReference type="RefSeq" id="WP_155311422.1">
    <property type="nucleotide sequence ID" value="NZ_AP021879.1"/>
</dbReference>
<gene>
    <name evidence="15" type="ORF">DSCOOX_35320</name>
</gene>
<dbReference type="Pfam" id="PF00912">
    <property type="entry name" value="Transgly"/>
    <property type="match status" value="1"/>
</dbReference>
<name>A0A5K8ACG7_9BACT</name>